<keyword evidence="1" id="KW-1133">Transmembrane helix</keyword>
<accession>A0A0R1PZL4</accession>
<dbReference type="RefSeq" id="WP_057736549.1">
    <property type="nucleotide sequence ID" value="NZ_AZEG01000008.1"/>
</dbReference>
<feature type="transmembrane region" description="Helical" evidence="1">
    <location>
        <begin position="35"/>
        <end position="59"/>
    </location>
</feature>
<keyword evidence="3" id="KW-1185">Reference proteome</keyword>
<dbReference type="EMBL" id="AZEG01000008">
    <property type="protein sequence ID" value="KRL37873.1"/>
    <property type="molecule type" value="Genomic_DNA"/>
</dbReference>
<dbReference type="PATRIC" id="fig|1423812.3.peg.2564"/>
<evidence type="ECO:0000313" key="2">
    <source>
        <dbReference type="EMBL" id="KRL37873.1"/>
    </source>
</evidence>
<dbReference type="Proteomes" id="UP000051155">
    <property type="component" value="Unassembled WGS sequence"/>
</dbReference>
<keyword evidence="1" id="KW-0472">Membrane</keyword>
<sequence length="61" mass="7142">MKLTTWWIISVIWLLFFAIATVFVVLLGSAADFRLMSFVVLSIVFMIILLLQLFLLFFLKK</sequence>
<keyword evidence="1" id="KW-0812">Transmembrane</keyword>
<reference evidence="2 3" key="1">
    <citation type="journal article" date="2015" name="Genome Announc.">
        <title>Expanding the biotechnology potential of lactobacilli through comparative genomics of 213 strains and associated genera.</title>
        <authorList>
            <person name="Sun Z."/>
            <person name="Harris H.M."/>
            <person name="McCann A."/>
            <person name="Guo C."/>
            <person name="Argimon S."/>
            <person name="Zhang W."/>
            <person name="Yang X."/>
            <person name="Jeffery I.B."/>
            <person name="Cooney J.C."/>
            <person name="Kagawa T.F."/>
            <person name="Liu W."/>
            <person name="Song Y."/>
            <person name="Salvetti E."/>
            <person name="Wrobel A."/>
            <person name="Rasinkangas P."/>
            <person name="Parkhill J."/>
            <person name="Rea M.C."/>
            <person name="O'Sullivan O."/>
            <person name="Ritari J."/>
            <person name="Douillard F.P."/>
            <person name="Paul Ross R."/>
            <person name="Yang R."/>
            <person name="Briner A.E."/>
            <person name="Felis G.E."/>
            <person name="de Vos W.M."/>
            <person name="Barrangou R."/>
            <person name="Klaenhammer T.R."/>
            <person name="Caufield P.W."/>
            <person name="Cui Y."/>
            <person name="Zhang H."/>
            <person name="O'Toole P.W."/>
        </authorList>
    </citation>
    <scope>NUCLEOTIDE SEQUENCE [LARGE SCALE GENOMIC DNA]</scope>
    <source>
        <strain evidence="2 3">DSM 19971</strain>
    </source>
</reference>
<name>A0A0R1PZL4_9LACO</name>
<evidence type="ECO:0000313" key="3">
    <source>
        <dbReference type="Proteomes" id="UP000051155"/>
    </source>
</evidence>
<evidence type="ECO:0000256" key="1">
    <source>
        <dbReference type="SAM" id="Phobius"/>
    </source>
</evidence>
<organism evidence="2 3">
    <name type="scientific">Liquorilactobacillus uvarum DSM 19971</name>
    <dbReference type="NCBI Taxonomy" id="1423812"/>
    <lineage>
        <taxon>Bacteria</taxon>
        <taxon>Bacillati</taxon>
        <taxon>Bacillota</taxon>
        <taxon>Bacilli</taxon>
        <taxon>Lactobacillales</taxon>
        <taxon>Lactobacillaceae</taxon>
        <taxon>Liquorilactobacillus</taxon>
    </lineage>
</organism>
<dbReference type="AlphaFoldDB" id="A0A0R1PZL4"/>
<feature type="transmembrane region" description="Helical" evidence="1">
    <location>
        <begin position="6"/>
        <end position="28"/>
    </location>
</feature>
<dbReference type="STRING" id="1423812.FD20_GL002411"/>
<gene>
    <name evidence="2" type="ORF">FD20_GL002411</name>
</gene>
<comment type="caution">
    <text evidence="2">The sequence shown here is derived from an EMBL/GenBank/DDBJ whole genome shotgun (WGS) entry which is preliminary data.</text>
</comment>
<proteinExistence type="predicted"/>
<protein>
    <submittedName>
        <fullName evidence="2">Uncharacterized protein</fullName>
    </submittedName>
</protein>